<sequence>MTPDPTSRTPSRGGWPPEIQPKVDEYIVRLSEGGDLWEQARTRERERRERREAERRRLVEDYEYWRDEHRRLMRGGPVRRMLRALFT</sequence>
<evidence type="ECO:0000313" key="1">
    <source>
        <dbReference type="EMBL" id="TKR24093.1"/>
    </source>
</evidence>
<organism evidence="1 2">
    <name type="scientific">Cellulomonas hominis</name>
    <dbReference type="NCBI Taxonomy" id="156981"/>
    <lineage>
        <taxon>Bacteria</taxon>
        <taxon>Bacillati</taxon>
        <taxon>Actinomycetota</taxon>
        <taxon>Actinomycetes</taxon>
        <taxon>Micrococcales</taxon>
        <taxon>Cellulomonadaceae</taxon>
        <taxon>Cellulomonas</taxon>
    </lineage>
</organism>
<dbReference type="EMBL" id="SZYE01000044">
    <property type="protein sequence ID" value="TKR24093.1"/>
    <property type="molecule type" value="Genomic_DNA"/>
</dbReference>
<protein>
    <submittedName>
        <fullName evidence="1">Uncharacterized protein</fullName>
    </submittedName>
</protein>
<evidence type="ECO:0000313" key="2">
    <source>
        <dbReference type="Proteomes" id="UP000308121"/>
    </source>
</evidence>
<gene>
    <name evidence="1" type="ORF">FA014_07745</name>
</gene>
<accession>A0A7Z8NR28</accession>
<dbReference type="RefSeq" id="WP_154729118.1">
    <property type="nucleotide sequence ID" value="NZ_SZYE01000044.1"/>
</dbReference>
<name>A0A7Z8NR28_9CELL</name>
<comment type="caution">
    <text evidence="1">The sequence shown here is derived from an EMBL/GenBank/DDBJ whole genome shotgun (WGS) entry which is preliminary data.</text>
</comment>
<dbReference type="AlphaFoldDB" id="A0A7Z8NR28"/>
<dbReference type="OrthoDB" id="9867895at2"/>
<proteinExistence type="predicted"/>
<dbReference type="Proteomes" id="UP000308121">
    <property type="component" value="Unassembled WGS sequence"/>
</dbReference>
<reference evidence="1 2" key="1">
    <citation type="submission" date="2019-05" db="EMBL/GenBank/DDBJ databases">
        <title>Genome sequence of Cellulomonas hominis strain CS1.</title>
        <authorList>
            <person name="Belmont J."/>
            <person name="Maclea K.S."/>
        </authorList>
    </citation>
    <scope>NUCLEOTIDE SEQUENCE [LARGE SCALE GENOMIC DNA]</scope>
    <source>
        <strain evidence="1 2">CS1</strain>
    </source>
</reference>